<dbReference type="GeneID" id="39474790"/>
<dbReference type="RefSeq" id="WP_005742162.1">
    <property type="nucleotide sequence ID" value="NZ_CP031226.1"/>
</dbReference>
<evidence type="ECO:0000313" key="1">
    <source>
        <dbReference type="EMBL" id="AXH59613.1"/>
    </source>
</evidence>
<organism evidence="1 2">
    <name type="scientific">Pseudomonas amygdali pv. lachrymans str. M301315</name>
    <dbReference type="NCBI Taxonomy" id="629260"/>
    <lineage>
        <taxon>Bacteria</taxon>
        <taxon>Pseudomonadati</taxon>
        <taxon>Pseudomonadota</taxon>
        <taxon>Gammaproteobacteria</taxon>
        <taxon>Pseudomonadales</taxon>
        <taxon>Pseudomonadaceae</taxon>
        <taxon>Pseudomonas</taxon>
        <taxon>Pseudomonas amygdali</taxon>
    </lineage>
</organism>
<proteinExistence type="predicted"/>
<protein>
    <submittedName>
        <fullName evidence="1">Uncharacterized protein</fullName>
    </submittedName>
</protein>
<sequence length="179" mass="20247">MIKSLFTEDDLRGMAIKYSSNLLMANPPRIFEAMFEAIRTNRQKHAKIFGNYDPVLSGNPAEWEEWARSVAHSTGCSRLGYEIKSLFANIERESVDQMLREKTSTPPEGVPQGYLQRAVDAQGFNIGFYTFAASDKHYWLPPEEAIKNKPDLSLGIDDAIVQKALAQRRSQAFDELMKG</sequence>
<accession>A0AAD0M4F2</accession>
<reference evidence="1 2" key="1">
    <citation type="journal article" date="2011" name="PLoS Pathog.">
        <title>Dynamic evolution of pathogenicity revealed by sequencing and comparative genomics of 19 Pseudomonas syringae isolates.</title>
        <authorList>
            <person name="Baltrus D.A."/>
            <person name="Nishimura M.T."/>
            <person name="Romanchuk A."/>
            <person name="Chang J.H."/>
            <person name="Mukhtar M.S."/>
            <person name="Cherkis K."/>
            <person name="Roach J."/>
            <person name="Grant S.R."/>
            <person name="Jones C.D."/>
            <person name="Dangl J.L."/>
        </authorList>
    </citation>
    <scope>NUCLEOTIDE SEQUENCE [LARGE SCALE GENOMIC DNA]</scope>
    <source>
        <strain evidence="1 2">M301315</strain>
    </source>
</reference>
<dbReference type="Proteomes" id="UP000006426">
    <property type="component" value="Plasmid pmppla107"/>
</dbReference>
<gene>
    <name evidence="1" type="ORF">PLA107_030785</name>
</gene>
<keyword evidence="1" id="KW-0614">Plasmid</keyword>
<name>A0AAD0M4F2_PSEAV</name>
<dbReference type="EMBL" id="CP031226">
    <property type="protein sequence ID" value="AXH59613.1"/>
    <property type="molecule type" value="Genomic_DNA"/>
</dbReference>
<dbReference type="AlphaFoldDB" id="A0AAD0M4F2"/>
<evidence type="ECO:0000313" key="2">
    <source>
        <dbReference type="Proteomes" id="UP000006426"/>
    </source>
</evidence>
<geneLocation type="plasmid" evidence="2">
    <name>pmppla107</name>
</geneLocation>